<dbReference type="InterPro" id="IPR057570">
    <property type="entry name" value="NOL9_C"/>
</dbReference>
<keyword evidence="1" id="KW-0539">Nucleus</keyword>
<dbReference type="InterPro" id="IPR045116">
    <property type="entry name" value="Clp1/Grc3"/>
</dbReference>
<reference evidence="3 4" key="1">
    <citation type="journal article" date="2007" name="Science">
        <title>Sea anemone genome reveals ancestral eumetazoan gene repertoire and genomic organization.</title>
        <authorList>
            <person name="Putnam N.H."/>
            <person name="Srivastava M."/>
            <person name="Hellsten U."/>
            <person name="Dirks B."/>
            <person name="Chapman J."/>
            <person name="Salamov A."/>
            <person name="Terry A."/>
            <person name="Shapiro H."/>
            <person name="Lindquist E."/>
            <person name="Kapitonov V.V."/>
            <person name="Jurka J."/>
            <person name="Genikhovich G."/>
            <person name="Grigoriev I.V."/>
            <person name="Lucas S.M."/>
            <person name="Steele R.E."/>
            <person name="Finnerty J.R."/>
            <person name="Technau U."/>
            <person name="Martindale M.Q."/>
            <person name="Rokhsar D.S."/>
        </authorList>
    </citation>
    <scope>NUCLEOTIDE SEQUENCE [LARGE SCALE GENOMIC DNA]</scope>
    <source>
        <strain evidence="4">CH2 X CH6</strain>
    </source>
</reference>
<accession>A7TC39</accession>
<dbReference type="KEGG" id="nve:5496806"/>
<dbReference type="GO" id="GO:0005634">
    <property type="term" value="C:nucleus"/>
    <property type="evidence" value="ECO:0000318"/>
    <property type="project" value="GO_Central"/>
</dbReference>
<dbReference type="InParanoid" id="A7TC39"/>
<dbReference type="Proteomes" id="UP000001593">
    <property type="component" value="Unassembled WGS sequence"/>
</dbReference>
<dbReference type="HOGENOM" id="CLU_955009_0_0_1"/>
<evidence type="ECO:0000313" key="3">
    <source>
        <dbReference type="EMBL" id="EDO26402.1"/>
    </source>
</evidence>
<dbReference type="EMBL" id="DS475975">
    <property type="protein sequence ID" value="EDO26402.1"/>
    <property type="molecule type" value="Genomic_DNA"/>
</dbReference>
<dbReference type="PANTHER" id="PTHR12755">
    <property type="entry name" value="CLEAVAGE/POLYADENYLATION FACTOR IA SUBUNIT CLP1P"/>
    <property type="match status" value="1"/>
</dbReference>
<name>A7TC39_NEMVE</name>
<evidence type="ECO:0000313" key="4">
    <source>
        <dbReference type="Proteomes" id="UP000001593"/>
    </source>
</evidence>
<dbReference type="PANTHER" id="PTHR12755:SF3">
    <property type="entry name" value="POLYNUCLEOTIDE 5'-HYDROXYL-KINASE NOL9"/>
    <property type="match status" value="1"/>
</dbReference>
<dbReference type="GO" id="GO:0000448">
    <property type="term" value="P:cleavage in ITS2 between 5.8S rRNA and LSU-rRNA of tricistronic rRNA transcript (SSU-rRNA, 5.8S rRNA, LSU-rRNA)"/>
    <property type="evidence" value="ECO:0000318"/>
    <property type="project" value="GO_Central"/>
</dbReference>
<dbReference type="Pfam" id="PF25467">
    <property type="entry name" value="NOL9_C"/>
    <property type="match status" value="1"/>
</dbReference>
<proteinExistence type="predicted"/>
<dbReference type="STRING" id="45351.A7TC39"/>
<dbReference type="AlphaFoldDB" id="A7TC39"/>
<feature type="domain" description="NOL9 C-terminal" evidence="2">
    <location>
        <begin position="188"/>
        <end position="290"/>
    </location>
</feature>
<dbReference type="GO" id="GO:0051731">
    <property type="term" value="F:polynucleotide 5'-hydroxyl-kinase activity"/>
    <property type="evidence" value="ECO:0000318"/>
    <property type="project" value="GO_Central"/>
</dbReference>
<gene>
    <name evidence="3" type="ORF">NEMVEDRAFT_v1g225071</name>
</gene>
<dbReference type="PhylomeDB" id="A7TC39"/>
<evidence type="ECO:0000256" key="1">
    <source>
        <dbReference type="ARBA" id="ARBA00023242"/>
    </source>
</evidence>
<feature type="non-terminal residue" evidence="3">
    <location>
        <position position="1"/>
    </location>
</feature>
<dbReference type="eggNOG" id="KOG2750">
    <property type="taxonomic scope" value="Eukaryota"/>
</dbReference>
<evidence type="ECO:0000259" key="2">
    <source>
        <dbReference type="Pfam" id="PF25467"/>
    </source>
</evidence>
<keyword evidence="4" id="KW-1185">Reference proteome</keyword>
<organism evidence="3 4">
    <name type="scientific">Nematostella vectensis</name>
    <name type="common">Starlet sea anemone</name>
    <dbReference type="NCBI Taxonomy" id="45351"/>
    <lineage>
        <taxon>Eukaryota</taxon>
        <taxon>Metazoa</taxon>
        <taxon>Cnidaria</taxon>
        <taxon>Anthozoa</taxon>
        <taxon>Hexacorallia</taxon>
        <taxon>Actiniaria</taxon>
        <taxon>Edwardsiidae</taxon>
        <taxon>Nematostella</taxon>
    </lineage>
</organism>
<protein>
    <recommendedName>
        <fullName evidence="2">NOL9 C-terminal domain-containing protein</fullName>
    </recommendedName>
</protein>
<sequence length="292" mass="31801">MFFEGPYSLTESTSTLKNEQSLAVIESFIPGMGIPLLMDVFRITQPSHLIQINSTTQASRNLPILTRDFLMSTPGWVYPVLGQSGMDGSSGVKCEAFDSLLDNLRNGDTSGSPTELLTDMHHTHNEPVIVQLKSACTQGDQASRLHSSDHRAMKLISYFSKVQDVLPVARRNNGGPSSLTCGPSSLTSYVPYKVPWNHMTVAVVHTEVPRSHVLMSLNASIVGLAVSSSTKASGDLEQSEVKVLHKAPHSLECLGLGIVRNVDPVNKLFYILTPVPLDVLKRVNILLKGNLE</sequence>